<keyword evidence="2" id="KW-1185">Reference proteome</keyword>
<dbReference type="AlphaFoldDB" id="A0A1Y2HIF9"/>
<evidence type="ECO:0000313" key="2">
    <source>
        <dbReference type="Proteomes" id="UP000193411"/>
    </source>
</evidence>
<protein>
    <submittedName>
        <fullName evidence="1">Uncharacterized protein</fullName>
    </submittedName>
</protein>
<proteinExistence type="predicted"/>
<evidence type="ECO:0000313" key="1">
    <source>
        <dbReference type="EMBL" id="ORZ34356.1"/>
    </source>
</evidence>
<reference evidence="1 2" key="1">
    <citation type="submission" date="2016-07" db="EMBL/GenBank/DDBJ databases">
        <title>Pervasive Adenine N6-methylation of Active Genes in Fungi.</title>
        <authorList>
            <consortium name="DOE Joint Genome Institute"/>
            <person name="Mondo S.J."/>
            <person name="Dannebaum R.O."/>
            <person name="Kuo R.C."/>
            <person name="Labutti K."/>
            <person name="Haridas S."/>
            <person name="Kuo A."/>
            <person name="Salamov A."/>
            <person name="Ahrendt S.R."/>
            <person name="Lipzen A."/>
            <person name="Sullivan W."/>
            <person name="Andreopoulos W.B."/>
            <person name="Clum A."/>
            <person name="Lindquist E."/>
            <person name="Daum C."/>
            <person name="Ramamoorthy G.K."/>
            <person name="Gryganskyi A."/>
            <person name="Culley D."/>
            <person name="Magnuson J.K."/>
            <person name="James T.Y."/>
            <person name="O'Malley M.A."/>
            <person name="Stajich J.E."/>
            <person name="Spatafora J.W."/>
            <person name="Visel A."/>
            <person name="Grigoriev I.V."/>
        </authorList>
    </citation>
    <scope>NUCLEOTIDE SEQUENCE [LARGE SCALE GENOMIC DNA]</scope>
    <source>
        <strain evidence="1 2">PL171</strain>
    </source>
</reference>
<name>A0A1Y2HIF9_9FUNG</name>
<gene>
    <name evidence="1" type="ORF">BCR44DRAFT_45261</name>
</gene>
<comment type="caution">
    <text evidence="1">The sequence shown here is derived from an EMBL/GenBank/DDBJ whole genome shotgun (WGS) entry which is preliminary data.</text>
</comment>
<dbReference type="EMBL" id="MCFL01000029">
    <property type="protein sequence ID" value="ORZ34356.1"/>
    <property type="molecule type" value="Genomic_DNA"/>
</dbReference>
<dbReference type="Proteomes" id="UP000193411">
    <property type="component" value="Unassembled WGS sequence"/>
</dbReference>
<sequence>MHRRCRPALPAPPTHIPRTCLRLLAPSALLAVLAPYVTLKDASKLNMRDRHAWMMRAQLAKVWYLDARIKLHQRGCSGVPTTNDTRSICPFTYVDGALAGACANTPNSPCSTGGDICRSFIPTWRVAHRVA</sequence>
<organism evidence="1 2">
    <name type="scientific">Catenaria anguillulae PL171</name>
    <dbReference type="NCBI Taxonomy" id="765915"/>
    <lineage>
        <taxon>Eukaryota</taxon>
        <taxon>Fungi</taxon>
        <taxon>Fungi incertae sedis</taxon>
        <taxon>Blastocladiomycota</taxon>
        <taxon>Blastocladiomycetes</taxon>
        <taxon>Blastocladiales</taxon>
        <taxon>Catenariaceae</taxon>
        <taxon>Catenaria</taxon>
    </lineage>
</organism>
<accession>A0A1Y2HIF9</accession>